<evidence type="ECO:0000313" key="8">
    <source>
        <dbReference type="Proteomes" id="UP000019140"/>
    </source>
</evidence>
<dbReference type="HOGENOM" id="CLU_039484_2_1_7"/>
<dbReference type="Pfam" id="PF00355">
    <property type="entry name" value="Rieske"/>
    <property type="match status" value="1"/>
</dbReference>
<dbReference type="GO" id="GO:0016491">
    <property type="term" value="F:oxidoreductase activity"/>
    <property type="evidence" value="ECO:0007669"/>
    <property type="project" value="UniProtKB-KW"/>
</dbReference>
<dbReference type="InterPro" id="IPR050584">
    <property type="entry name" value="Cholesterol_7-desaturase"/>
</dbReference>
<keyword evidence="3" id="KW-0560">Oxidoreductase</keyword>
<dbReference type="Proteomes" id="UP000019140">
    <property type="component" value="Unassembled WGS sequence"/>
</dbReference>
<name>W4MA33_9BACT</name>
<evidence type="ECO:0000256" key="1">
    <source>
        <dbReference type="ARBA" id="ARBA00022714"/>
    </source>
</evidence>
<dbReference type="PANTHER" id="PTHR21266">
    <property type="entry name" value="IRON-SULFUR DOMAIN CONTAINING PROTEIN"/>
    <property type="match status" value="1"/>
</dbReference>
<dbReference type="GO" id="GO:0005506">
    <property type="term" value="F:iron ion binding"/>
    <property type="evidence" value="ECO:0007669"/>
    <property type="project" value="InterPro"/>
</dbReference>
<keyword evidence="2" id="KW-0479">Metal-binding</keyword>
<dbReference type="PROSITE" id="PS00570">
    <property type="entry name" value="RING_HYDROXYL_ALPHA"/>
    <property type="match status" value="1"/>
</dbReference>
<evidence type="ECO:0000256" key="4">
    <source>
        <dbReference type="ARBA" id="ARBA00023004"/>
    </source>
</evidence>
<dbReference type="SUPFAM" id="SSF55961">
    <property type="entry name" value="Bet v1-like"/>
    <property type="match status" value="1"/>
</dbReference>
<keyword evidence="1" id="KW-0001">2Fe-2S</keyword>
<dbReference type="GO" id="GO:0051537">
    <property type="term" value="F:2 iron, 2 sulfur cluster binding"/>
    <property type="evidence" value="ECO:0007669"/>
    <property type="project" value="UniProtKB-KW"/>
</dbReference>
<evidence type="ECO:0000256" key="5">
    <source>
        <dbReference type="ARBA" id="ARBA00023014"/>
    </source>
</evidence>
<dbReference type="InterPro" id="IPR036922">
    <property type="entry name" value="Rieske_2Fe-2S_sf"/>
</dbReference>
<evidence type="ECO:0000256" key="3">
    <source>
        <dbReference type="ARBA" id="ARBA00023002"/>
    </source>
</evidence>
<dbReference type="AlphaFoldDB" id="W4MA33"/>
<dbReference type="InterPro" id="IPR015881">
    <property type="entry name" value="ARHD_Rieske_2Fe_2S"/>
</dbReference>
<dbReference type="PANTHER" id="PTHR21266:SF59">
    <property type="entry name" value="BLR4922 PROTEIN"/>
    <property type="match status" value="1"/>
</dbReference>
<evidence type="ECO:0000259" key="6">
    <source>
        <dbReference type="PROSITE" id="PS51296"/>
    </source>
</evidence>
<dbReference type="Gene3D" id="2.102.10.10">
    <property type="entry name" value="Rieske [2Fe-2S] iron-sulphur domain"/>
    <property type="match status" value="1"/>
</dbReference>
<dbReference type="PROSITE" id="PS51296">
    <property type="entry name" value="RIESKE"/>
    <property type="match status" value="1"/>
</dbReference>
<proteinExistence type="predicted"/>
<keyword evidence="4" id="KW-0408">Iron</keyword>
<keyword evidence="8" id="KW-1185">Reference proteome</keyword>
<sequence>MLTQEENEMLTRVGPGTPCGELMRRYWHPIAATVQLDDNPVRKVRILGEDLVLYRDRSGNLGLIGPRCPHRAMHMEFGIPEAVGLRCPYHGWLFDGTGRCLEMPLAPPDSTFKDRVRTTAYQAQEMGGLIWAYLGPEPVPLLPRLGLCEPENELRQVIGHTLPCNWLQVMENRGDQQHDIYLHGRLFQYALERQGKLTDDPYARYNATMRQQAERLERGTYTMLKIVRNKHGFTKGVRESDGPEDVWRLGGPVFFPYLVYPNGGSRGSIRHDYQIGVPIDDVTTWHISYRSYTFPPEVRPPRQTRIPYVDVPIQDENGKYILDYVLGQDMVAWYAQGEITDRTQEHLYEGDALIIAYRQMLKEQIEIVQQGGEPMNVFRAPAENVPWGAMLEGWPEATIKAATQPSVRRQKNTTDYRFSFHKVSHGGWKYIEDDVDRYCPDRELILKLYEEADKLMQQQA</sequence>
<dbReference type="Gene3D" id="3.90.380.10">
    <property type="entry name" value="Naphthalene 1,2-dioxygenase Alpha Subunit, Chain A, domain 1"/>
    <property type="match status" value="1"/>
</dbReference>
<reference evidence="7 8" key="1">
    <citation type="journal article" date="2014" name="Nature">
        <title>An environmental bacterial taxon with a large and distinct metabolic repertoire.</title>
        <authorList>
            <person name="Wilson M.C."/>
            <person name="Mori T."/>
            <person name="Ruckert C."/>
            <person name="Uria A.R."/>
            <person name="Helf M.J."/>
            <person name="Takada K."/>
            <person name="Gernert C."/>
            <person name="Steffens U.A."/>
            <person name="Heycke N."/>
            <person name="Schmitt S."/>
            <person name="Rinke C."/>
            <person name="Helfrich E.J."/>
            <person name="Brachmann A.O."/>
            <person name="Gurgui C."/>
            <person name="Wakimoto T."/>
            <person name="Kracht M."/>
            <person name="Crusemann M."/>
            <person name="Hentschel U."/>
            <person name="Abe I."/>
            <person name="Matsunaga S."/>
            <person name="Kalinowski J."/>
            <person name="Takeyama H."/>
            <person name="Piel J."/>
        </authorList>
    </citation>
    <scope>NUCLEOTIDE SEQUENCE [LARGE SCALE GENOMIC DNA]</scope>
    <source>
        <strain evidence="8">TSY2</strain>
    </source>
</reference>
<dbReference type="PATRIC" id="fig|1429439.4.peg.2295"/>
<feature type="domain" description="Rieske" evidence="6">
    <location>
        <begin position="27"/>
        <end position="132"/>
    </location>
</feature>
<dbReference type="SUPFAM" id="SSF50022">
    <property type="entry name" value="ISP domain"/>
    <property type="match status" value="1"/>
</dbReference>
<evidence type="ECO:0000256" key="2">
    <source>
        <dbReference type="ARBA" id="ARBA00022723"/>
    </source>
</evidence>
<comment type="caution">
    <text evidence="7">The sequence shown here is derived from an EMBL/GenBank/DDBJ whole genome shotgun (WGS) entry which is preliminary data.</text>
</comment>
<dbReference type="InterPro" id="IPR017941">
    <property type="entry name" value="Rieske_2Fe-2S"/>
</dbReference>
<gene>
    <name evidence="7" type="ORF">ETSY2_13410</name>
</gene>
<organism evidence="7 8">
    <name type="scientific">Candidatus Entotheonella gemina</name>
    <dbReference type="NCBI Taxonomy" id="1429439"/>
    <lineage>
        <taxon>Bacteria</taxon>
        <taxon>Pseudomonadati</taxon>
        <taxon>Nitrospinota/Tectimicrobiota group</taxon>
        <taxon>Candidatus Tectimicrobiota</taxon>
        <taxon>Candidatus Entotheonellia</taxon>
        <taxon>Candidatus Entotheonellales</taxon>
        <taxon>Candidatus Entotheonellaceae</taxon>
        <taxon>Candidatus Entotheonella</taxon>
    </lineage>
</organism>
<dbReference type="EMBL" id="AZHX01000538">
    <property type="protein sequence ID" value="ETX07058.1"/>
    <property type="molecule type" value="Genomic_DNA"/>
</dbReference>
<keyword evidence="5" id="KW-0411">Iron-sulfur</keyword>
<protein>
    <recommendedName>
        <fullName evidence="6">Rieske domain-containing protein</fullName>
    </recommendedName>
</protein>
<evidence type="ECO:0000313" key="7">
    <source>
        <dbReference type="EMBL" id="ETX07058.1"/>
    </source>
</evidence>
<accession>W4MA33</accession>